<proteinExistence type="predicted"/>
<feature type="region of interest" description="Disordered" evidence="1">
    <location>
        <begin position="1"/>
        <end position="26"/>
    </location>
</feature>
<organism evidence="2 3">
    <name type="scientific">Puccinia triticina</name>
    <dbReference type="NCBI Taxonomy" id="208348"/>
    <lineage>
        <taxon>Eukaryota</taxon>
        <taxon>Fungi</taxon>
        <taxon>Dikarya</taxon>
        <taxon>Basidiomycota</taxon>
        <taxon>Pucciniomycotina</taxon>
        <taxon>Pucciniomycetes</taxon>
        <taxon>Pucciniales</taxon>
        <taxon>Pucciniaceae</taxon>
        <taxon>Puccinia</taxon>
    </lineage>
</organism>
<feature type="region of interest" description="Disordered" evidence="1">
    <location>
        <begin position="40"/>
        <end position="61"/>
    </location>
</feature>
<keyword evidence="3" id="KW-1185">Reference proteome</keyword>
<dbReference type="RefSeq" id="XP_053017622.1">
    <property type="nucleotide sequence ID" value="XM_053166396.1"/>
</dbReference>
<protein>
    <submittedName>
        <fullName evidence="2">Uncharacterized protein</fullName>
    </submittedName>
</protein>
<gene>
    <name evidence="2" type="ORF">PtA15_2A380</name>
</gene>
<feature type="compositionally biased region" description="Polar residues" evidence="1">
    <location>
        <begin position="1"/>
        <end position="18"/>
    </location>
</feature>
<sequence>MSTNDANSAEQPGSNANGDSLPGHDEGWILSLVDRLVPEFQQRSTAAPGETVMQTDQQGLP</sequence>
<name>A0ABY7CDT3_9BASI</name>
<evidence type="ECO:0000256" key="1">
    <source>
        <dbReference type="SAM" id="MobiDB-lite"/>
    </source>
</evidence>
<dbReference type="EMBL" id="CP110422">
    <property type="protein sequence ID" value="WAQ82067.1"/>
    <property type="molecule type" value="Genomic_DNA"/>
</dbReference>
<accession>A0ABY7CDT3</accession>
<evidence type="ECO:0000313" key="3">
    <source>
        <dbReference type="Proteomes" id="UP001164743"/>
    </source>
</evidence>
<reference evidence="2" key="1">
    <citation type="submission" date="2022-10" db="EMBL/GenBank/DDBJ databases">
        <title>Puccinia triticina Genome sequencing and assembly.</title>
        <authorList>
            <person name="Li C."/>
        </authorList>
    </citation>
    <scope>NUCLEOTIDE SEQUENCE</scope>
    <source>
        <strain evidence="2">Pt15</strain>
    </source>
</reference>
<dbReference type="GeneID" id="77807291"/>
<feature type="compositionally biased region" description="Polar residues" evidence="1">
    <location>
        <begin position="52"/>
        <end position="61"/>
    </location>
</feature>
<evidence type="ECO:0000313" key="2">
    <source>
        <dbReference type="EMBL" id="WAQ82067.1"/>
    </source>
</evidence>
<dbReference type="Proteomes" id="UP001164743">
    <property type="component" value="Chromosome 2A"/>
</dbReference>